<evidence type="ECO:0000313" key="2">
    <source>
        <dbReference type="EMBL" id="MBI4132530.1"/>
    </source>
</evidence>
<evidence type="ECO:0000256" key="1">
    <source>
        <dbReference type="SAM" id="Phobius"/>
    </source>
</evidence>
<gene>
    <name evidence="2" type="ORF">HY473_00315</name>
</gene>
<feature type="transmembrane region" description="Helical" evidence="1">
    <location>
        <begin position="154"/>
        <end position="175"/>
    </location>
</feature>
<proteinExistence type="predicted"/>
<feature type="transmembrane region" description="Helical" evidence="1">
    <location>
        <begin position="87"/>
        <end position="109"/>
    </location>
</feature>
<dbReference type="AlphaFoldDB" id="A0A932YYW7"/>
<reference evidence="2" key="1">
    <citation type="submission" date="2020-07" db="EMBL/GenBank/DDBJ databases">
        <title>Huge and variable diversity of episymbiotic CPR bacteria and DPANN archaea in groundwater ecosystems.</title>
        <authorList>
            <person name="He C.Y."/>
            <person name="Keren R."/>
            <person name="Whittaker M."/>
            <person name="Farag I.F."/>
            <person name="Doudna J."/>
            <person name="Cate J.H.D."/>
            <person name="Banfield J.F."/>
        </authorList>
    </citation>
    <scope>NUCLEOTIDE SEQUENCE</scope>
    <source>
        <strain evidence="2">NC_groundwater_1225_Ag_S-0.1um_56_177</strain>
    </source>
</reference>
<organism evidence="2 3">
    <name type="scientific">Candidatus Sungiibacteriota bacterium</name>
    <dbReference type="NCBI Taxonomy" id="2750080"/>
    <lineage>
        <taxon>Bacteria</taxon>
        <taxon>Candidatus Sungiibacteriota</taxon>
    </lineage>
</organism>
<keyword evidence="1" id="KW-0812">Transmembrane</keyword>
<keyword evidence="1" id="KW-0472">Membrane</keyword>
<dbReference type="Proteomes" id="UP000756703">
    <property type="component" value="Unassembled WGS sequence"/>
</dbReference>
<protein>
    <submittedName>
        <fullName evidence="2">Uncharacterized protein</fullName>
    </submittedName>
</protein>
<name>A0A932YYW7_9BACT</name>
<sequence length="249" mass="28978">MLLKVRRQFSYWFLYVILTPLYWSFLAIRWVLRLTLRSIRWAARIPLFPFHLIRTCLSLLGQSLAVRRAADRFVNRFRADNNFRLRVFWALGLAHLVFNLVVFGFGPAIEFPVSETVQRYRNLQFHGEFVTDRELQWLPWVGELFAWTWGSLRWISWTLWVVMLIVNLVYIPIAFRDEMSRAWRFGVRSVREKRGSVAAPTAGAPAAATPSAGIQAGLMAAGFKESFNFLREVLGATVANLFTHPQIRR</sequence>
<dbReference type="EMBL" id="JACQMI010000002">
    <property type="protein sequence ID" value="MBI4132530.1"/>
    <property type="molecule type" value="Genomic_DNA"/>
</dbReference>
<accession>A0A932YYW7</accession>
<feature type="transmembrane region" description="Helical" evidence="1">
    <location>
        <begin position="47"/>
        <end position="66"/>
    </location>
</feature>
<feature type="transmembrane region" description="Helical" evidence="1">
    <location>
        <begin position="12"/>
        <end position="32"/>
    </location>
</feature>
<comment type="caution">
    <text evidence="2">The sequence shown here is derived from an EMBL/GenBank/DDBJ whole genome shotgun (WGS) entry which is preliminary data.</text>
</comment>
<keyword evidence="1" id="KW-1133">Transmembrane helix</keyword>
<evidence type="ECO:0000313" key="3">
    <source>
        <dbReference type="Proteomes" id="UP000756703"/>
    </source>
</evidence>